<dbReference type="GO" id="GO:0016712">
    <property type="term" value="F:oxidoreductase activity, acting on paired donors, with incorporation or reduction of molecular oxygen, reduced flavin or flavoprotein as one donor, and incorporation of one atom of oxygen"/>
    <property type="evidence" value="ECO:0007669"/>
    <property type="project" value="UniProtKB-UniRule"/>
</dbReference>
<protein>
    <recommendedName>
        <fullName evidence="10">Ubiquinone biosynthesis monooxygenase COQ6, mitochondrial</fullName>
        <ecNumber evidence="10">1.14.15.45</ecNumber>
    </recommendedName>
    <alternativeName>
        <fullName evidence="10">2-methoxy-6-polyprenolphenol 4-hydroxylase</fullName>
    </alternativeName>
    <alternativeName>
        <fullName evidence="10">Coenzyme Q10 monooxygenase 6</fullName>
        <ecNumber evidence="10">1.14.15.46</ecNumber>
    </alternativeName>
</protein>
<keyword evidence="1 10" id="KW-0285">Flavoprotein</keyword>
<evidence type="ECO:0000256" key="6">
    <source>
        <dbReference type="ARBA" id="ARBA00023002"/>
    </source>
</evidence>
<dbReference type="PANTHER" id="PTHR43876">
    <property type="entry name" value="UBIQUINONE BIOSYNTHESIS MONOOXYGENASE COQ6, MITOCHONDRIAL"/>
    <property type="match status" value="1"/>
</dbReference>
<evidence type="ECO:0000256" key="8">
    <source>
        <dbReference type="ARBA" id="ARBA00023128"/>
    </source>
</evidence>
<dbReference type="GO" id="GO:0005794">
    <property type="term" value="C:Golgi apparatus"/>
    <property type="evidence" value="ECO:0007669"/>
    <property type="project" value="UniProtKB-SubCell"/>
</dbReference>
<dbReference type="GO" id="GO:0042995">
    <property type="term" value="C:cell projection"/>
    <property type="evidence" value="ECO:0007669"/>
    <property type="project" value="UniProtKB-SubCell"/>
</dbReference>
<keyword evidence="6 10" id="KW-0560">Oxidoreductase</keyword>
<keyword evidence="3 10" id="KW-0999">Mitochondrion inner membrane</keyword>
<feature type="domain" description="FAD-binding" evidence="12">
    <location>
        <begin position="52"/>
        <end position="391"/>
    </location>
</feature>
<dbReference type="FunFam" id="3.50.50.60:FF:000066">
    <property type="entry name" value="Ubiquinone biosynthesis monooxygenase COQ6, mitochondrial"/>
    <property type="match status" value="1"/>
</dbReference>
<dbReference type="InterPro" id="IPR000689">
    <property type="entry name" value="UbQ_mOase_COQ6"/>
</dbReference>
<keyword evidence="11" id="KW-0732">Signal</keyword>
<comment type="subcellular location">
    <subcellularLocation>
        <location evidence="10">Mitochondrion inner membrane</location>
        <topology evidence="10">Peripheral membrane protein</topology>
        <orientation evidence="10">Matrix side</orientation>
    </subcellularLocation>
    <subcellularLocation>
        <location evidence="10">Golgi apparatus</location>
    </subcellularLocation>
    <subcellularLocation>
        <location evidence="10">Cell projection</location>
    </subcellularLocation>
    <text evidence="10">Localizes to cell processes and Golgi apparatus in podocytes.</text>
</comment>
<dbReference type="SUPFAM" id="SSF51905">
    <property type="entry name" value="FAD/NAD(P)-binding domain"/>
    <property type="match status" value="1"/>
</dbReference>
<keyword evidence="4 10" id="KW-0274">FAD</keyword>
<evidence type="ECO:0000256" key="3">
    <source>
        <dbReference type="ARBA" id="ARBA00022792"/>
    </source>
</evidence>
<keyword evidence="7 10" id="KW-0503">Monooxygenase</keyword>
<sequence>MLTFAKAKLAVLGIIRQCVALRALNGAQAVRRGFASTERDEKSSTSENELFDIIISGGGMVGTAMACSLGLDPNLAGKKILLLEAGHKKEMDKVPETYSTRVSSISPGSAALLSGLGAWDHIVNMRCKPYNKMQVWDACSDALITFDKENLQDKMAYIVENDVIVAALTKQLQTLSDHVEVQYRTKVVKYTWPHPYHVSESIPWVQVTLANGKTLHTKLLIGADGPNSMVRREAGIPTVKWNYNQSAVVAVLHLSELSDTESSLVWSTSHQHAEELLQLDEESFVDAINSAFWSNENHSELVETAGSLFRTALSVLMPDSGSAHQLPPSVAGIGPKSRVMFPLGMGHATEYIRHRVAIIGDAAHRVHPLAGQGANLGFGDVAYLTKVLSQAAFNGKDLGKSMQHLLEFETERQRHNLPMMAAVDLMKRLYSTNAAPLVLLRTFGLQATNTLPPFKEQIMAYASK</sequence>
<keyword evidence="9 10" id="KW-0472">Membrane</keyword>
<dbReference type="UniPathway" id="UPA00232"/>
<dbReference type="PRINTS" id="PR00420">
    <property type="entry name" value="RNGMNOXGNASE"/>
</dbReference>
<evidence type="ECO:0000256" key="1">
    <source>
        <dbReference type="ARBA" id="ARBA00022630"/>
    </source>
</evidence>
<dbReference type="Gene3D" id="3.50.50.60">
    <property type="entry name" value="FAD/NAD(P)-binding domain"/>
    <property type="match status" value="2"/>
</dbReference>
<dbReference type="GO" id="GO:0120538">
    <property type="term" value="F:2-methoxy-6-polyprenolphenol 4-hydroxylase activity"/>
    <property type="evidence" value="ECO:0007669"/>
    <property type="project" value="UniProtKB-EC"/>
</dbReference>
<organism evidence="13 14">
    <name type="scientific">Cyprinus carpio</name>
    <name type="common">Common carp</name>
    <dbReference type="NCBI Taxonomy" id="7962"/>
    <lineage>
        <taxon>Eukaryota</taxon>
        <taxon>Metazoa</taxon>
        <taxon>Chordata</taxon>
        <taxon>Craniata</taxon>
        <taxon>Vertebrata</taxon>
        <taxon>Euteleostomi</taxon>
        <taxon>Actinopterygii</taxon>
        <taxon>Neopterygii</taxon>
        <taxon>Teleostei</taxon>
        <taxon>Ostariophysi</taxon>
        <taxon>Cypriniformes</taxon>
        <taxon>Cyprinidae</taxon>
        <taxon>Cyprininae</taxon>
        <taxon>Cyprinus</taxon>
    </lineage>
</organism>
<dbReference type="FunFam" id="3.50.50.60:FF:000086">
    <property type="entry name" value="Ubiquinone biosynthesis monooxygenase COQ6, mitochondrial"/>
    <property type="match status" value="1"/>
</dbReference>
<dbReference type="InterPro" id="IPR036188">
    <property type="entry name" value="FAD/NAD-bd_sf"/>
</dbReference>
<feature type="signal peptide" evidence="11">
    <location>
        <begin position="1"/>
        <end position="20"/>
    </location>
</feature>
<evidence type="ECO:0000256" key="9">
    <source>
        <dbReference type="ARBA" id="ARBA00023136"/>
    </source>
</evidence>
<dbReference type="AlphaFoldDB" id="A0A8C1I528"/>
<keyword evidence="5" id="KW-0809">Transit peptide</keyword>
<comment type="function">
    <text evidence="10">FAD-dependent monooxygenase required for two non-consecutive steps during ubiquinone biosynthesis. Required for the C5-ring hydroxylation during ubiquinone biosynthesis by catalyzing the hydroxylation of 4-hydroxy-3-(all-trans-polyprenyl)benzoic acid to 3,4-dihydroxy-5-(all-trans-polyprenyl)benzoic acid. Also acts downstream of coq4, for the C1-hydroxylation during ubiquinone biosynthesis by catalyzing the hydroxylation of 2-methoxy-6-(all-trans-polyprenyl)phenol to 2-methoxy-6-(all-trans-polyprenyl)benzene-1,4-diol. The electrons required for the hydroxylation reaction are funneled indirectly to coq6 from NADPH via a ferredoxin/ferredoxin reductase system.</text>
</comment>
<dbReference type="GO" id="GO:0106364">
    <property type="term" value="F:4-hydroxy-3-all-trans-polyprenylbenzoate oxygenase activity"/>
    <property type="evidence" value="ECO:0007669"/>
    <property type="project" value="UniProtKB-EC"/>
</dbReference>
<evidence type="ECO:0000256" key="7">
    <source>
        <dbReference type="ARBA" id="ARBA00023033"/>
    </source>
</evidence>
<comment type="similarity">
    <text evidence="10">Belongs to the UbiH/COQ6 family.</text>
</comment>
<dbReference type="Pfam" id="PF01494">
    <property type="entry name" value="FAD_binding_3"/>
    <property type="match status" value="1"/>
</dbReference>
<evidence type="ECO:0000313" key="14">
    <source>
        <dbReference type="Proteomes" id="UP000694427"/>
    </source>
</evidence>
<dbReference type="EC" id="1.14.15.46" evidence="10"/>
<comment type="pathway">
    <text evidence="10">Cofactor biosynthesis; ubiquinone biosynthesis.</text>
</comment>
<dbReference type="InterPro" id="IPR018168">
    <property type="entry name" value="Ubi_Hdrlase_CS"/>
</dbReference>
<dbReference type="Proteomes" id="UP000694427">
    <property type="component" value="Unplaced"/>
</dbReference>
<dbReference type="GO" id="GO:0031314">
    <property type="term" value="C:extrinsic component of mitochondrial inner membrane"/>
    <property type="evidence" value="ECO:0007669"/>
    <property type="project" value="UniProtKB-UniRule"/>
</dbReference>
<keyword evidence="2 10" id="KW-0831">Ubiquinone biosynthesis</keyword>
<comment type="catalytic activity">
    <reaction evidence="10">
        <text>a 4-hydroxy-3-(all-trans-polyprenyl)benzoate + 2 reduced [2Fe-2S]-[ferredoxin] + O2 + 2 H(+) = a 3,4-dihydroxy-5-(all-trans-polyprenyl)benzoate + 2 oxidized [2Fe-2S]-[ferredoxin] + H2O</text>
        <dbReference type="Rhea" id="RHEA:81195"/>
        <dbReference type="Rhea" id="RHEA-COMP:9514"/>
        <dbReference type="Rhea" id="RHEA-COMP:10000"/>
        <dbReference type="Rhea" id="RHEA-COMP:10001"/>
        <dbReference type="Rhea" id="RHEA-COMP:10930"/>
        <dbReference type="ChEBI" id="CHEBI:15377"/>
        <dbReference type="ChEBI" id="CHEBI:15378"/>
        <dbReference type="ChEBI" id="CHEBI:15379"/>
        <dbReference type="ChEBI" id="CHEBI:33737"/>
        <dbReference type="ChEBI" id="CHEBI:33738"/>
        <dbReference type="ChEBI" id="CHEBI:64694"/>
        <dbReference type="ChEBI" id="CHEBI:78396"/>
        <dbReference type="EC" id="1.14.15.45"/>
    </reaction>
</comment>
<dbReference type="GO" id="GO:0071949">
    <property type="term" value="F:FAD binding"/>
    <property type="evidence" value="ECO:0007669"/>
    <property type="project" value="InterPro"/>
</dbReference>
<dbReference type="EC" id="1.14.15.45" evidence="10"/>
<name>A0A8C1I528_CYPCA</name>
<evidence type="ECO:0000313" key="13">
    <source>
        <dbReference type="Ensembl" id="ENSCCRP00010000112.1"/>
    </source>
</evidence>
<reference evidence="13" key="1">
    <citation type="submission" date="2025-08" db="UniProtKB">
        <authorList>
            <consortium name="Ensembl"/>
        </authorList>
    </citation>
    <scope>IDENTIFICATION</scope>
</reference>
<reference evidence="13" key="2">
    <citation type="submission" date="2025-09" db="UniProtKB">
        <authorList>
            <consortium name="Ensembl"/>
        </authorList>
    </citation>
    <scope>IDENTIFICATION</scope>
</reference>
<keyword evidence="10" id="KW-0333">Golgi apparatus</keyword>
<dbReference type="PROSITE" id="PS01304">
    <property type="entry name" value="UBIH"/>
    <property type="match status" value="1"/>
</dbReference>
<evidence type="ECO:0000256" key="4">
    <source>
        <dbReference type="ARBA" id="ARBA00022827"/>
    </source>
</evidence>
<dbReference type="Ensembl" id="ENSCCRT00010000119.1">
    <property type="protein sequence ID" value="ENSCCRP00010000112.1"/>
    <property type="gene ID" value="ENSCCRG00010000047.1"/>
</dbReference>
<keyword evidence="8 10" id="KW-0496">Mitochondrion</keyword>
<evidence type="ECO:0000256" key="5">
    <source>
        <dbReference type="ARBA" id="ARBA00022946"/>
    </source>
</evidence>
<dbReference type="HAMAP" id="MF_03193">
    <property type="entry name" value="COQ6_monooxygenase"/>
    <property type="match status" value="1"/>
</dbReference>
<comment type="subunit">
    <text evidence="10">Component of a multi-subunit COQ enzyme complex, composed of at least COQ3, COQ4, COQ5, COQ6, COQ7 and COQ9. Interacts with COQ8B and COQ7.</text>
</comment>
<comment type="catalytic activity">
    <reaction evidence="10">
        <text>a 2-methoxy-6-(all-trans-polyprenyl)phenol + 2 reduced [2Fe-2S]-[ferredoxin] + O2 + 2 H(+) = a 2-methoxy-6-(all-trans-polyprenyl)benzene-1,4-diol + 2 oxidized [2Fe-2S]-[ferredoxin] + H2O</text>
        <dbReference type="Rhea" id="RHEA:81183"/>
        <dbReference type="Rhea" id="RHEA-COMP:9551"/>
        <dbReference type="Rhea" id="RHEA-COMP:10000"/>
        <dbReference type="Rhea" id="RHEA-COMP:10001"/>
        <dbReference type="Rhea" id="RHEA-COMP:10858"/>
        <dbReference type="ChEBI" id="CHEBI:15377"/>
        <dbReference type="ChEBI" id="CHEBI:15378"/>
        <dbReference type="ChEBI" id="CHEBI:15379"/>
        <dbReference type="ChEBI" id="CHEBI:33737"/>
        <dbReference type="ChEBI" id="CHEBI:33738"/>
        <dbReference type="ChEBI" id="CHEBI:62731"/>
        <dbReference type="ChEBI" id="CHEBI:84166"/>
        <dbReference type="EC" id="1.14.15.46"/>
    </reaction>
</comment>
<gene>
    <name evidence="10" type="primary">COQ6</name>
</gene>
<proteinExistence type="inferred from homology"/>
<evidence type="ECO:0000256" key="11">
    <source>
        <dbReference type="SAM" id="SignalP"/>
    </source>
</evidence>
<evidence type="ECO:0000256" key="10">
    <source>
        <dbReference type="HAMAP-Rule" id="MF_03193"/>
    </source>
</evidence>
<evidence type="ECO:0000256" key="2">
    <source>
        <dbReference type="ARBA" id="ARBA00022688"/>
    </source>
</evidence>
<dbReference type="InterPro" id="IPR002938">
    <property type="entry name" value="FAD-bd"/>
</dbReference>
<keyword evidence="14" id="KW-1185">Reference proteome</keyword>
<evidence type="ECO:0000259" key="12">
    <source>
        <dbReference type="Pfam" id="PF01494"/>
    </source>
</evidence>
<dbReference type="PANTHER" id="PTHR43876:SF7">
    <property type="entry name" value="UBIQUINONE BIOSYNTHESIS MONOOXYGENASE COQ6, MITOCHONDRIAL"/>
    <property type="match status" value="1"/>
</dbReference>
<accession>A0A8C1I528</accession>
<comment type="cofactor">
    <cofactor evidence="10">
        <name>FAD</name>
        <dbReference type="ChEBI" id="CHEBI:57692"/>
    </cofactor>
</comment>
<keyword evidence="10" id="KW-0966">Cell projection</keyword>
<feature type="chain" id="PRO_5034289285" description="Ubiquinone biosynthesis monooxygenase COQ6, mitochondrial" evidence="11">
    <location>
        <begin position="21"/>
        <end position="464"/>
    </location>
</feature>
<dbReference type="InterPro" id="IPR051205">
    <property type="entry name" value="UbiH/COQ6_monooxygenase"/>
</dbReference>